<organism evidence="2 3">
    <name type="scientific">Anisodus acutangulus</name>
    <dbReference type="NCBI Taxonomy" id="402998"/>
    <lineage>
        <taxon>Eukaryota</taxon>
        <taxon>Viridiplantae</taxon>
        <taxon>Streptophyta</taxon>
        <taxon>Embryophyta</taxon>
        <taxon>Tracheophyta</taxon>
        <taxon>Spermatophyta</taxon>
        <taxon>Magnoliopsida</taxon>
        <taxon>eudicotyledons</taxon>
        <taxon>Gunneridae</taxon>
        <taxon>Pentapetalae</taxon>
        <taxon>asterids</taxon>
        <taxon>lamiids</taxon>
        <taxon>Solanales</taxon>
        <taxon>Solanaceae</taxon>
        <taxon>Solanoideae</taxon>
        <taxon>Hyoscyameae</taxon>
        <taxon>Anisodus</taxon>
    </lineage>
</organism>
<feature type="compositionally biased region" description="Basic residues" evidence="1">
    <location>
        <begin position="408"/>
        <end position="422"/>
    </location>
</feature>
<dbReference type="AlphaFoldDB" id="A0A9Q1MW30"/>
<keyword evidence="3" id="KW-1185">Reference proteome</keyword>
<proteinExistence type="predicted"/>
<comment type="caution">
    <text evidence="2">The sequence shown here is derived from an EMBL/GenBank/DDBJ whole genome shotgun (WGS) entry which is preliminary data.</text>
</comment>
<evidence type="ECO:0000256" key="1">
    <source>
        <dbReference type="SAM" id="MobiDB-lite"/>
    </source>
</evidence>
<gene>
    <name evidence="2" type="ORF">K7X08_006220</name>
</gene>
<feature type="region of interest" description="Disordered" evidence="1">
    <location>
        <begin position="90"/>
        <end position="115"/>
    </location>
</feature>
<evidence type="ECO:0000313" key="2">
    <source>
        <dbReference type="EMBL" id="KAJ8569643.1"/>
    </source>
</evidence>
<evidence type="ECO:0000313" key="3">
    <source>
        <dbReference type="Proteomes" id="UP001152561"/>
    </source>
</evidence>
<accession>A0A9Q1MW30</accession>
<feature type="compositionally biased region" description="Basic and acidic residues" evidence="1">
    <location>
        <begin position="92"/>
        <end position="115"/>
    </location>
</feature>
<dbReference type="Proteomes" id="UP001152561">
    <property type="component" value="Unassembled WGS sequence"/>
</dbReference>
<sequence length="429" mass="47867">MLSSISCIFHENPNLTLPSRNMVISATGQLLSKAELFKEADVGATKEIQDTTITAPSGEDIRKEKSSTEVQPRLHIKRFPIQKYVPRVLLSENERTQQKDQLNSEKENARNKEDQVTIIDQVEKERVANNEDHNKVISQSKVESFANQSGDQPIEVSPTKSWADRMDEKENEVFIGNVNEEVINNKELSTNENSICEVKENNEQISELEDSNVTVEGYMETSVGVRHDSGQIESTMSVDNIEVTVSGGHDSTEIADNSLVVLEEDHVSQEELVHVQVEDVGKETYVEGHSIPTGHIDDQSNTNLVESKDNGAEDLVDRLIDKTISEKINEEVEQMNIMTSDNAIVISSTCNQIGTRLKRSSPNNILHDLVSHHIASINIGKDNVNIVEEKEESILNNMEKVFKQAGHSPKHKSNNKGQKKGVKTGPIDK</sequence>
<dbReference type="EMBL" id="JAJAGQ010000002">
    <property type="protein sequence ID" value="KAJ8569643.1"/>
    <property type="molecule type" value="Genomic_DNA"/>
</dbReference>
<reference evidence="3" key="1">
    <citation type="journal article" date="2023" name="Proc. Natl. Acad. Sci. U.S.A.">
        <title>Genomic and structural basis for evolution of tropane alkaloid biosynthesis.</title>
        <authorList>
            <person name="Wanga Y.-J."/>
            <person name="Taina T."/>
            <person name="Yua J.-Y."/>
            <person name="Lia J."/>
            <person name="Xua B."/>
            <person name="Chenc J."/>
            <person name="D'Auriad J.C."/>
            <person name="Huanga J.-P."/>
            <person name="Huanga S.-X."/>
        </authorList>
    </citation>
    <scope>NUCLEOTIDE SEQUENCE [LARGE SCALE GENOMIC DNA]</scope>
    <source>
        <strain evidence="3">cv. KIB-2019</strain>
    </source>
</reference>
<protein>
    <submittedName>
        <fullName evidence="2">Uncharacterized protein</fullName>
    </submittedName>
</protein>
<feature type="region of interest" description="Disordered" evidence="1">
    <location>
        <begin position="404"/>
        <end position="429"/>
    </location>
</feature>
<name>A0A9Q1MW30_9SOLA</name>
<dbReference type="OrthoDB" id="1329189at2759"/>